<feature type="transmembrane region" description="Helical" evidence="4">
    <location>
        <begin position="12"/>
        <end position="31"/>
    </location>
</feature>
<keyword evidence="2 3" id="KW-0067">ATP-binding</keyword>
<dbReference type="RefSeq" id="WP_118580133.1">
    <property type="nucleotide sequence ID" value="NZ_CABJFX010000005.1"/>
</dbReference>
<evidence type="ECO:0000259" key="5">
    <source>
        <dbReference type="PROSITE" id="PS50901"/>
    </source>
</evidence>
<dbReference type="PANTHER" id="PTHR22683">
    <property type="entry name" value="SPORULATION PROTEIN RELATED"/>
    <property type="match status" value="1"/>
</dbReference>
<keyword evidence="4" id="KW-0812">Transmembrane</keyword>
<dbReference type="EMBL" id="QSFX01000005">
    <property type="protein sequence ID" value="RHA90509.1"/>
    <property type="molecule type" value="Genomic_DNA"/>
</dbReference>
<sequence length="411" mass="46862">MKYHRVTAHSFWWLKWCCSLYMFLMVIFLTACVVTRNISFATALAVMLLILVMFLTIVRHTNIYKAGKISRLIQKHIEENQLYETAFRGRKRVYTFYPQTDWCMDTASNTLHIRFRLSGNQINLRGLETGLADRLEKVCLNIYEKRGYIEYLFELEQEKALVISSKTDIPGDSGETTVYLSPSLIWSYRKIPHFLIVGSTGSGKTTFTRFIISSLLKCGVRILYLDVKRDVEMEQFCHGNIAITYAYEPKQIAEEISLITEELQSRTVDITNMEQQGIDGNTDFNFNPVCVICDEIILMKLVFPDKLYKETLAKINAIIVSGRSKNIYAGLISQSGLAEYFGNSGIRGNIGLKVALGQMSASEYSMIFGTEYADVKNLRYGEIGSGLIMRTGLDSRPREFVAPYIKNHALD</sequence>
<evidence type="ECO:0000256" key="1">
    <source>
        <dbReference type="ARBA" id="ARBA00022741"/>
    </source>
</evidence>
<dbReference type="InterPro" id="IPR027417">
    <property type="entry name" value="P-loop_NTPase"/>
</dbReference>
<keyword evidence="4" id="KW-1133">Transmembrane helix</keyword>
<dbReference type="Proteomes" id="UP000283492">
    <property type="component" value="Unassembled WGS sequence"/>
</dbReference>
<dbReference type="GO" id="GO:0003677">
    <property type="term" value="F:DNA binding"/>
    <property type="evidence" value="ECO:0007669"/>
    <property type="project" value="InterPro"/>
</dbReference>
<dbReference type="SUPFAM" id="SSF52540">
    <property type="entry name" value="P-loop containing nucleoside triphosphate hydrolases"/>
    <property type="match status" value="2"/>
</dbReference>
<organism evidence="6 7">
    <name type="scientific">Roseburia inulinivorans</name>
    <dbReference type="NCBI Taxonomy" id="360807"/>
    <lineage>
        <taxon>Bacteria</taxon>
        <taxon>Bacillati</taxon>
        <taxon>Bacillota</taxon>
        <taxon>Clostridia</taxon>
        <taxon>Lachnospirales</taxon>
        <taxon>Lachnospiraceae</taxon>
        <taxon>Roseburia</taxon>
    </lineage>
</organism>
<accession>A0A3R6EY96</accession>
<dbReference type="AlphaFoldDB" id="A0A3R6EY96"/>
<evidence type="ECO:0000313" key="6">
    <source>
        <dbReference type="EMBL" id="RHA90509.1"/>
    </source>
</evidence>
<evidence type="ECO:0000256" key="3">
    <source>
        <dbReference type="PROSITE-ProRule" id="PRU00289"/>
    </source>
</evidence>
<dbReference type="PANTHER" id="PTHR22683:SF47">
    <property type="entry name" value="FTSK DOMAIN-CONTAINING PROTEIN YDCQ"/>
    <property type="match status" value="1"/>
</dbReference>
<dbReference type="GO" id="GO:0005524">
    <property type="term" value="F:ATP binding"/>
    <property type="evidence" value="ECO:0007669"/>
    <property type="project" value="UniProtKB-UniRule"/>
</dbReference>
<evidence type="ECO:0000256" key="4">
    <source>
        <dbReference type="SAM" id="Phobius"/>
    </source>
</evidence>
<evidence type="ECO:0000313" key="7">
    <source>
        <dbReference type="Proteomes" id="UP000283492"/>
    </source>
</evidence>
<feature type="transmembrane region" description="Helical" evidence="4">
    <location>
        <begin position="37"/>
        <end position="58"/>
    </location>
</feature>
<keyword evidence="1 3" id="KW-0547">Nucleotide-binding</keyword>
<comment type="caution">
    <text evidence="6">The sequence shown here is derived from an EMBL/GenBank/DDBJ whole genome shotgun (WGS) entry which is preliminary data.</text>
</comment>
<evidence type="ECO:0000256" key="2">
    <source>
        <dbReference type="ARBA" id="ARBA00022840"/>
    </source>
</evidence>
<dbReference type="InterPro" id="IPR002543">
    <property type="entry name" value="FtsK_dom"/>
</dbReference>
<dbReference type="CDD" id="cd01127">
    <property type="entry name" value="TrwB_TraG_TraD_VirD4"/>
    <property type="match status" value="1"/>
</dbReference>
<feature type="binding site" evidence="3">
    <location>
        <begin position="198"/>
        <end position="205"/>
    </location>
    <ligand>
        <name>ATP</name>
        <dbReference type="ChEBI" id="CHEBI:30616"/>
    </ligand>
</feature>
<dbReference type="InterPro" id="IPR050206">
    <property type="entry name" value="FtsK/SpoIIIE/SftA"/>
</dbReference>
<dbReference type="Gene3D" id="3.40.50.300">
    <property type="entry name" value="P-loop containing nucleotide triphosphate hydrolases"/>
    <property type="match status" value="1"/>
</dbReference>
<name>A0A3R6EY96_9FIRM</name>
<proteinExistence type="predicted"/>
<protein>
    <submittedName>
        <fullName evidence="6">DUF87 domain-containing protein</fullName>
    </submittedName>
</protein>
<gene>
    <name evidence="6" type="ORF">DW914_04700</name>
</gene>
<reference evidence="6 7" key="1">
    <citation type="submission" date="2018-08" db="EMBL/GenBank/DDBJ databases">
        <title>A genome reference for cultivated species of the human gut microbiota.</title>
        <authorList>
            <person name="Zou Y."/>
            <person name="Xue W."/>
            <person name="Luo G."/>
        </authorList>
    </citation>
    <scope>NUCLEOTIDE SEQUENCE [LARGE SCALE GENOMIC DNA]</scope>
    <source>
        <strain evidence="6 7">AM42-1AC</strain>
    </source>
</reference>
<dbReference type="PROSITE" id="PS51257">
    <property type="entry name" value="PROKAR_LIPOPROTEIN"/>
    <property type="match status" value="1"/>
</dbReference>
<dbReference type="Pfam" id="PF01580">
    <property type="entry name" value="FtsK_SpoIIIE"/>
    <property type="match status" value="1"/>
</dbReference>
<keyword evidence="4" id="KW-0472">Membrane</keyword>
<dbReference type="PROSITE" id="PS50901">
    <property type="entry name" value="FTSK"/>
    <property type="match status" value="1"/>
</dbReference>
<feature type="domain" description="FtsK" evidence="5">
    <location>
        <begin position="180"/>
        <end position="365"/>
    </location>
</feature>